<evidence type="ECO:0000256" key="2">
    <source>
        <dbReference type="ARBA" id="ARBA00004613"/>
    </source>
</evidence>
<evidence type="ECO:0000256" key="9">
    <source>
        <dbReference type="ARBA" id="ARBA00023295"/>
    </source>
</evidence>
<reference evidence="13" key="1">
    <citation type="journal article" date="2016" name="Nature">
        <title>The genome of the seagrass Zostera marina reveals angiosperm adaptation to the sea.</title>
        <authorList>
            <person name="Olsen J.L."/>
            <person name="Rouze P."/>
            <person name="Verhelst B."/>
            <person name="Lin Y.-C."/>
            <person name="Bayer T."/>
            <person name="Collen J."/>
            <person name="Dattolo E."/>
            <person name="De Paoli E."/>
            <person name="Dittami S."/>
            <person name="Maumus F."/>
            <person name="Michel G."/>
            <person name="Kersting A."/>
            <person name="Lauritano C."/>
            <person name="Lohaus R."/>
            <person name="Toepel M."/>
            <person name="Tonon T."/>
            <person name="Vanneste K."/>
            <person name="Amirebrahimi M."/>
            <person name="Brakel J."/>
            <person name="Bostroem C."/>
            <person name="Chovatia M."/>
            <person name="Grimwood J."/>
            <person name="Jenkins J.W."/>
            <person name="Jueterbock A."/>
            <person name="Mraz A."/>
            <person name="Stam W.T."/>
            <person name="Tice H."/>
            <person name="Bornberg-Bauer E."/>
            <person name="Green P.J."/>
            <person name="Pearson G.A."/>
            <person name="Procaccini G."/>
            <person name="Duarte C.M."/>
            <person name="Schmutz J."/>
            <person name="Reusch T.B.H."/>
            <person name="Van de Peer Y."/>
        </authorList>
    </citation>
    <scope>NUCLEOTIDE SEQUENCE [LARGE SCALE GENOMIC DNA]</scope>
    <source>
        <strain evidence="13">cv. Finnish</strain>
    </source>
</reference>
<dbReference type="EC" id="3.2.1.39" evidence="4"/>
<name>A0A0K9NXD6_ZOSMR</name>
<comment type="catalytic activity">
    <reaction evidence="1">
        <text>Hydrolysis of (1-&gt;3)-beta-D-glucosidic linkages in (1-&gt;3)-beta-D-glucans.</text>
        <dbReference type="EC" id="3.2.1.39"/>
    </reaction>
</comment>
<keyword evidence="13" id="KW-1185">Reference proteome</keyword>
<dbReference type="OMA" id="RMGIRRW"/>
<dbReference type="GO" id="GO:0005886">
    <property type="term" value="C:plasma membrane"/>
    <property type="evidence" value="ECO:0000318"/>
    <property type="project" value="GO_Central"/>
</dbReference>
<evidence type="ECO:0000256" key="6">
    <source>
        <dbReference type="ARBA" id="ARBA00022729"/>
    </source>
</evidence>
<evidence type="ECO:0000259" key="11">
    <source>
        <dbReference type="SMART" id="SM00768"/>
    </source>
</evidence>
<protein>
    <recommendedName>
        <fullName evidence="4">glucan endo-1,3-beta-D-glucosidase</fullName>
        <ecNumber evidence="4">3.2.1.39</ecNumber>
    </recommendedName>
</protein>
<keyword evidence="9" id="KW-0326">Glycosidase</keyword>
<evidence type="ECO:0000256" key="8">
    <source>
        <dbReference type="ARBA" id="ARBA00023157"/>
    </source>
</evidence>
<evidence type="ECO:0000313" key="12">
    <source>
        <dbReference type="EMBL" id="KMZ61446.1"/>
    </source>
</evidence>
<dbReference type="FunFam" id="1.20.58.1040:FF:000003">
    <property type="entry name" value="glucan endo-1,3-beta-glucosidase 7"/>
    <property type="match status" value="1"/>
</dbReference>
<dbReference type="Gene3D" id="1.20.58.1040">
    <property type="match status" value="1"/>
</dbReference>
<dbReference type="Pfam" id="PF07983">
    <property type="entry name" value="X8"/>
    <property type="match status" value="1"/>
</dbReference>
<dbReference type="Proteomes" id="UP000036987">
    <property type="component" value="Unassembled WGS sequence"/>
</dbReference>
<dbReference type="InterPro" id="IPR044965">
    <property type="entry name" value="Glyco_hydro_17_plant"/>
</dbReference>
<dbReference type="OrthoDB" id="941679at2759"/>
<evidence type="ECO:0000256" key="4">
    <source>
        <dbReference type="ARBA" id="ARBA00012780"/>
    </source>
</evidence>
<gene>
    <name evidence="12" type="ORF">ZOSMA_52G00970</name>
</gene>
<dbReference type="InterPro" id="IPR017853">
    <property type="entry name" value="GH"/>
</dbReference>
<proteinExistence type="inferred from homology"/>
<dbReference type="EMBL" id="LFYR01001488">
    <property type="protein sequence ID" value="KMZ61446.1"/>
    <property type="molecule type" value="Genomic_DNA"/>
</dbReference>
<evidence type="ECO:0000256" key="7">
    <source>
        <dbReference type="ARBA" id="ARBA00022801"/>
    </source>
</evidence>
<evidence type="ECO:0000256" key="10">
    <source>
        <dbReference type="RuleBase" id="RU004335"/>
    </source>
</evidence>
<feature type="domain" description="X8" evidence="11">
    <location>
        <begin position="374"/>
        <end position="460"/>
    </location>
</feature>
<organism evidence="12 13">
    <name type="scientific">Zostera marina</name>
    <name type="common">Eelgrass</name>
    <dbReference type="NCBI Taxonomy" id="29655"/>
    <lineage>
        <taxon>Eukaryota</taxon>
        <taxon>Viridiplantae</taxon>
        <taxon>Streptophyta</taxon>
        <taxon>Embryophyta</taxon>
        <taxon>Tracheophyta</taxon>
        <taxon>Spermatophyta</taxon>
        <taxon>Magnoliopsida</taxon>
        <taxon>Liliopsida</taxon>
        <taxon>Zosteraceae</taxon>
        <taxon>Zostera</taxon>
    </lineage>
</organism>
<evidence type="ECO:0000313" key="13">
    <source>
        <dbReference type="Proteomes" id="UP000036987"/>
    </source>
</evidence>
<dbReference type="InterPro" id="IPR000490">
    <property type="entry name" value="Glyco_hydro_17"/>
</dbReference>
<dbReference type="InterPro" id="IPR012946">
    <property type="entry name" value="X8"/>
</dbReference>
<accession>A0A0K9NXD6</accession>
<comment type="caution">
    <text evidence="12">The sequence shown here is derived from an EMBL/GenBank/DDBJ whole genome shotgun (WGS) entry which is preliminary data.</text>
</comment>
<dbReference type="SMART" id="SM00768">
    <property type="entry name" value="X8"/>
    <property type="match status" value="1"/>
</dbReference>
<dbReference type="Pfam" id="PF00332">
    <property type="entry name" value="Glyco_hydro_17"/>
    <property type="match status" value="1"/>
</dbReference>
<evidence type="ECO:0000256" key="1">
    <source>
        <dbReference type="ARBA" id="ARBA00000382"/>
    </source>
</evidence>
<dbReference type="FunFam" id="3.20.20.80:FF:000005">
    <property type="entry name" value="Glucan endo-1,3-beta-glucosidase 14"/>
    <property type="match status" value="1"/>
</dbReference>
<keyword evidence="8" id="KW-1015">Disulfide bond</keyword>
<dbReference type="GO" id="GO:0005975">
    <property type="term" value="P:carbohydrate metabolic process"/>
    <property type="evidence" value="ECO:0007669"/>
    <property type="project" value="InterPro"/>
</dbReference>
<dbReference type="SUPFAM" id="SSF51445">
    <property type="entry name" value="(Trans)glycosidases"/>
    <property type="match status" value="1"/>
</dbReference>
<keyword evidence="7" id="KW-0378">Hydrolase</keyword>
<keyword evidence="5" id="KW-0964">Secreted</keyword>
<keyword evidence="6" id="KW-0732">Signal</keyword>
<dbReference type="GO" id="GO:0042973">
    <property type="term" value="F:glucan endo-1,3-beta-D-glucosidase activity"/>
    <property type="evidence" value="ECO:0007669"/>
    <property type="project" value="UniProtKB-EC"/>
</dbReference>
<dbReference type="GO" id="GO:0005576">
    <property type="term" value="C:extracellular region"/>
    <property type="evidence" value="ECO:0007669"/>
    <property type="project" value="UniProtKB-SubCell"/>
</dbReference>
<sequence length="463" mass="51039">MYRPRSVIVSAILFLYIYLSDVLFRSASSQSFVGINYGEVADNLPPPSSTAKLLQSTTITKLRLYGVNPPILHSLANTGISVIISTSNADIPSLAADPSYSSSWVKANILPFHPLTTISTISVGNEVFLYKDNNLNAHLLGAMENLHSALVAHSLDARIKISTVHPMSIITQSDPPSAALFDPNILDVIKPVVSFLQRTGGSFMINPYPYFAYQTDPTPETLAFCLFQPNKGRFDSGSGYTYANMFDAQVDAVRWALRRIGSDEVDVVVAETGWPYRGDDGEKGASLENAKAYNGNLVAHLRSMIGTPLMPGKSVDTYLFALYDEDLKMGHLSERSFGIYRNDLTMMYDVALGHQPSPERTDPETSGNMQDGGRWCVPKEDVTVESRLQRNVDYACGQPGVDCRKIQPGGECYQPNTVASHAAYAMNLLYQISEKQSWNCDFDQTGTVTDKDPSYDKCVYPRN</sequence>
<comment type="similarity">
    <text evidence="3 10">Belongs to the glycosyl hydrolase 17 family.</text>
</comment>
<evidence type="ECO:0000256" key="3">
    <source>
        <dbReference type="ARBA" id="ARBA00008773"/>
    </source>
</evidence>
<comment type="subcellular location">
    <subcellularLocation>
        <location evidence="2">Secreted</location>
    </subcellularLocation>
</comment>
<dbReference type="AlphaFoldDB" id="A0A0K9NXD6"/>
<dbReference type="PANTHER" id="PTHR32227">
    <property type="entry name" value="GLUCAN ENDO-1,3-BETA-GLUCOSIDASE BG1-RELATED-RELATED"/>
    <property type="match status" value="1"/>
</dbReference>
<dbReference type="Gene3D" id="3.20.20.80">
    <property type="entry name" value="Glycosidases"/>
    <property type="match status" value="1"/>
</dbReference>
<evidence type="ECO:0000256" key="5">
    <source>
        <dbReference type="ARBA" id="ARBA00022525"/>
    </source>
</evidence>